<dbReference type="RefSeq" id="WP_380922679.1">
    <property type="nucleotide sequence ID" value="NZ_JBHUPE010000007.1"/>
</dbReference>
<dbReference type="SMART" id="SM00448">
    <property type="entry name" value="REC"/>
    <property type="match status" value="1"/>
</dbReference>
<evidence type="ECO:0000259" key="3">
    <source>
        <dbReference type="PROSITE" id="PS50110"/>
    </source>
</evidence>
<keyword evidence="1 2" id="KW-0597">Phosphoprotein</keyword>
<evidence type="ECO:0000256" key="2">
    <source>
        <dbReference type="PROSITE-ProRule" id="PRU00169"/>
    </source>
</evidence>
<reference evidence="5" key="1">
    <citation type="journal article" date="2019" name="Int. J. Syst. Evol. Microbiol.">
        <title>The Global Catalogue of Microorganisms (GCM) 10K type strain sequencing project: providing services to taxonomists for standard genome sequencing and annotation.</title>
        <authorList>
            <consortium name="The Broad Institute Genomics Platform"/>
            <consortium name="The Broad Institute Genome Sequencing Center for Infectious Disease"/>
            <person name="Wu L."/>
            <person name="Ma J."/>
        </authorList>
    </citation>
    <scope>NUCLEOTIDE SEQUENCE [LARGE SCALE GENOMIC DNA]</scope>
    <source>
        <strain evidence="5">KCTC 22209</strain>
    </source>
</reference>
<dbReference type="SUPFAM" id="SSF52172">
    <property type="entry name" value="CheY-like"/>
    <property type="match status" value="1"/>
</dbReference>
<dbReference type="EMBL" id="JBHUPE010000007">
    <property type="protein sequence ID" value="MFD2905826.1"/>
    <property type="molecule type" value="Genomic_DNA"/>
</dbReference>
<dbReference type="InterPro" id="IPR001789">
    <property type="entry name" value="Sig_transdc_resp-reg_receiver"/>
</dbReference>
<keyword evidence="5" id="KW-1185">Reference proteome</keyword>
<proteinExistence type="predicted"/>
<dbReference type="Pfam" id="PF00072">
    <property type="entry name" value="Response_reg"/>
    <property type="match status" value="1"/>
</dbReference>
<evidence type="ECO:0000313" key="4">
    <source>
        <dbReference type="EMBL" id="MFD2905826.1"/>
    </source>
</evidence>
<feature type="domain" description="Response regulatory" evidence="3">
    <location>
        <begin position="6"/>
        <end position="123"/>
    </location>
</feature>
<sequence length="128" mass="14657">MAKKIKIAFADDSILQRALVRAIVAQNNIFDLRYNCSNGQELVDQLEACTELPQVCIMDLHMPLMDGIETANRIREKFPSIKLFGYTSSIKDSEIEIFHKSGVQLIFNKTNFNMVLQEIHHCLTINNE</sequence>
<name>A0ABW5Z0V8_9SPHI</name>
<evidence type="ECO:0000313" key="5">
    <source>
        <dbReference type="Proteomes" id="UP001597509"/>
    </source>
</evidence>
<evidence type="ECO:0000256" key="1">
    <source>
        <dbReference type="ARBA" id="ARBA00022553"/>
    </source>
</evidence>
<dbReference type="Proteomes" id="UP001597509">
    <property type="component" value="Unassembled WGS sequence"/>
</dbReference>
<feature type="modified residue" description="4-aspartylphosphate" evidence="2">
    <location>
        <position position="59"/>
    </location>
</feature>
<gene>
    <name evidence="4" type="ORF">ACFS6I_18000</name>
</gene>
<dbReference type="Gene3D" id="3.40.50.2300">
    <property type="match status" value="1"/>
</dbReference>
<protein>
    <submittedName>
        <fullName evidence="4">Response regulator</fullName>
    </submittedName>
</protein>
<dbReference type="PANTHER" id="PTHR44591:SF3">
    <property type="entry name" value="RESPONSE REGULATORY DOMAIN-CONTAINING PROTEIN"/>
    <property type="match status" value="1"/>
</dbReference>
<dbReference type="InterPro" id="IPR050595">
    <property type="entry name" value="Bact_response_regulator"/>
</dbReference>
<organism evidence="4 5">
    <name type="scientific">Sphingobacterium anhuiense</name>
    <dbReference type="NCBI Taxonomy" id="493780"/>
    <lineage>
        <taxon>Bacteria</taxon>
        <taxon>Pseudomonadati</taxon>
        <taxon>Bacteroidota</taxon>
        <taxon>Sphingobacteriia</taxon>
        <taxon>Sphingobacteriales</taxon>
        <taxon>Sphingobacteriaceae</taxon>
        <taxon>Sphingobacterium</taxon>
    </lineage>
</organism>
<accession>A0ABW5Z0V8</accession>
<dbReference type="PANTHER" id="PTHR44591">
    <property type="entry name" value="STRESS RESPONSE REGULATOR PROTEIN 1"/>
    <property type="match status" value="1"/>
</dbReference>
<dbReference type="PROSITE" id="PS50110">
    <property type="entry name" value="RESPONSE_REGULATORY"/>
    <property type="match status" value="1"/>
</dbReference>
<dbReference type="InterPro" id="IPR011006">
    <property type="entry name" value="CheY-like_superfamily"/>
</dbReference>
<comment type="caution">
    <text evidence="4">The sequence shown here is derived from an EMBL/GenBank/DDBJ whole genome shotgun (WGS) entry which is preliminary data.</text>
</comment>